<comment type="caution">
    <text evidence="3">The sequence shown here is derived from an EMBL/GenBank/DDBJ whole genome shotgun (WGS) entry which is preliminary data.</text>
</comment>
<proteinExistence type="predicted"/>
<evidence type="ECO:0000256" key="1">
    <source>
        <dbReference type="SAM" id="Phobius"/>
    </source>
</evidence>
<evidence type="ECO:0000313" key="4">
    <source>
        <dbReference type="Proteomes" id="UP000179264"/>
    </source>
</evidence>
<evidence type="ECO:0000313" key="3">
    <source>
        <dbReference type="EMBL" id="OHA94112.1"/>
    </source>
</evidence>
<name>A0A1G2TAE5_9BACT</name>
<keyword evidence="1" id="KW-0472">Membrane</keyword>
<dbReference type="Proteomes" id="UP000179264">
    <property type="component" value="Unassembled WGS sequence"/>
</dbReference>
<evidence type="ECO:0000259" key="2">
    <source>
        <dbReference type="Pfam" id="PF00561"/>
    </source>
</evidence>
<dbReference type="Pfam" id="PF00561">
    <property type="entry name" value="Abhydrolase_1"/>
    <property type="match status" value="1"/>
</dbReference>
<organism evidence="3 4">
    <name type="scientific">Candidatus Zambryskibacteria bacterium RIFCSPHIGHO2_02_38_10.5</name>
    <dbReference type="NCBI Taxonomy" id="1802742"/>
    <lineage>
        <taxon>Bacteria</taxon>
        <taxon>Candidatus Zambryskiibacteriota</taxon>
    </lineage>
</organism>
<keyword evidence="1" id="KW-1133">Transmembrane helix</keyword>
<dbReference type="SUPFAM" id="SSF53474">
    <property type="entry name" value="alpha/beta-Hydrolases"/>
    <property type="match status" value="1"/>
</dbReference>
<protein>
    <recommendedName>
        <fullName evidence="2">AB hydrolase-1 domain-containing protein</fullName>
    </recommendedName>
</protein>
<feature type="transmembrane region" description="Helical" evidence="1">
    <location>
        <begin position="98"/>
        <end position="117"/>
    </location>
</feature>
<dbReference type="AlphaFoldDB" id="A0A1G2TAE5"/>
<reference evidence="3 4" key="1">
    <citation type="journal article" date="2016" name="Nat. Commun.">
        <title>Thousands of microbial genomes shed light on interconnected biogeochemical processes in an aquifer system.</title>
        <authorList>
            <person name="Anantharaman K."/>
            <person name="Brown C.T."/>
            <person name="Hug L.A."/>
            <person name="Sharon I."/>
            <person name="Castelle C.J."/>
            <person name="Probst A.J."/>
            <person name="Thomas B.C."/>
            <person name="Singh A."/>
            <person name="Wilkins M.J."/>
            <person name="Karaoz U."/>
            <person name="Brodie E.L."/>
            <person name="Williams K.H."/>
            <person name="Hubbard S.S."/>
            <person name="Banfield J.F."/>
        </authorList>
    </citation>
    <scope>NUCLEOTIDE SEQUENCE [LARGE SCALE GENOMIC DNA]</scope>
</reference>
<sequence length="234" mass="26742">MKIQAITKKDKFLYGDFLKNKKAKTLVVFLSGLSGSRELPLFKSISTEFLKKGFSTVRFNFCTDSDDTYKKSDAFKTIDMSFSVYIKELKNIVDSLNYSKIVLIGHSFGAIIAMLFLKKYKKYAKNIKLVLWDPSRLPWPKKYVDMEKNLLKIMSKTLYNEVIRANSVKIFKSLNQKSCIISAKDGGDKDAKKYASQTKNRGATKLYVIKNTGHCFEGAKAQKELVEKTLSFIQ</sequence>
<feature type="domain" description="AB hydrolase-1" evidence="2">
    <location>
        <begin position="26"/>
        <end position="165"/>
    </location>
</feature>
<dbReference type="Gene3D" id="3.40.50.1820">
    <property type="entry name" value="alpha/beta hydrolase"/>
    <property type="match status" value="1"/>
</dbReference>
<dbReference type="InterPro" id="IPR000073">
    <property type="entry name" value="AB_hydrolase_1"/>
</dbReference>
<gene>
    <name evidence="3" type="ORF">A2W58_00635</name>
</gene>
<dbReference type="EMBL" id="MHVL01000001">
    <property type="protein sequence ID" value="OHA94112.1"/>
    <property type="molecule type" value="Genomic_DNA"/>
</dbReference>
<accession>A0A1G2TAE5</accession>
<keyword evidence="1" id="KW-0812">Transmembrane</keyword>
<dbReference type="InterPro" id="IPR029058">
    <property type="entry name" value="AB_hydrolase_fold"/>
</dbReference>